<dbReference type="EMBL" id="JACGWX010000001">
    <property type="protein sequence ID" value="MBA8847026.1"/>
    <property type="molecule type" value="Genomic_DNA"/>
</dbReference>
<proteinExistence type="predicted"/>
<dbReference type="Proteomes" id="UP000585905">
    <property type="component" value="Unassembled WGS sequence"/>
</dbReference>
<name>A0A839E6U4_9MICO</name>
<sequence length="194" mass="21597">MLPYEVFALGDIDPEQFPVTRGLIDQSLANFACERSEHLQRFARETVTRFEKHGHSRTYVLSTPTEDGGLDVAGFFTIGMTSLDLSQASKSTRAKLMGDVTMDVTGAYCIAELARSDKYDSAQLPGSIILDEAKQVIRRARALVAGRFLVVDAQEVVFTQLYEPNGFRRIAVAQPPRGMEDRDFVTACAVIRDW</sequence>
<dbReference type="PANTHER" id="PTHR36449:SF1">
    <property type="entry name" value="ACETYLTRANSFERASE"/>
    <property type="match status" value="1"/>
</dbReference>
<keyword evidence="4" id="KW-1185">Reference proteome</keyword>
<keyword evidence="1" id="KW-0808">Transferase</keyword>
<evidence type="ECO:0000256" key="2">
    <source>
        <dbReference type="ARBA" id="ARBA00023315"/>
    </source>
</evidence>
<dbReference type="AlphaFoldDB" id="A0A839E6U4"/>
<evidence type="ECO:0000256" key="1">
    <source>
        <dbReference type="ARBA" id="ARBA00022679"/>
    </source>
</evidence>
<dbReference type="PANTHER" id="PTHR36449">
    <property type="entry name" value="ACETYLTRANSFERASE-RELATED"/>
    <property type="match status" value="1"/>
</dbReference>
<evidence type="ECO:0000313" key="4">
    <source>
        <dbReference type="Proteomes" id="UP000585905"/>
    </source>
</evidence>
<dbReference type="GO" id="GO:0016746">
    <property type="term" value="F:acyltransferase activity"/>
    <property type="evidence" value="ECO:0007669"/>
    <property type="project" value="UniProtKB-KW"/>
</dbReference>
<dbReference type="RefSeq" id="WP_182489849.1">
    <property type="nucleotide sequence ID" value="NZ_BAAAOV010000009.1"/>
</dbReference>
<protein>
    <submittedName>
        <fullName evidence="3">Uncharacterized protein</fullName>
    </submittedName>
</protein>
<dbReference type="Gene3D" id="3.40.630.30">
    <property type="match status" value="1"/>
</dbReference>
<comment type="caution">
    <text evidence="3">The sequence shown here is derived from an EMBL/GenBank/DDBJ whole genome shotgun (WGS) entry which is preliminary data.</text>
</comment>
<gene>
    <name evidence="3" type="ORF">FHX53_000590</name>
</gene>
<organism evidence="3 4">
    <name type="scientific">Microcella alkalica</name>
    <dbReference type="NCBI Taxonomy" id="355930"/>
    <lineage>
        <taxon>Bacteria</taxon>
        <taxon>Bacillati</taxon>
        <taxon>Actinomycetota</taxon>
        <taxon>Actinomycetes</taxon>
        <taxon>Micrococcales</taxon>
        <taxon>Microbacteriaceae</taxon>
        <taxon>Microcella</taxon>
    </lineage>
</organism>
<accession>A0A839E6U4</accession>
<evidence type="ECO:0000313" key="3">
    <source>
        <dbReference type="EMBL" id="MBA8847026.1"/>
    </source>
</evidence>
<keyword evidence="2" id="KW-0012">Acyltransferase</keyword>
<reference evidence="3 4" key="1">
    <citation type="submission" date="2020-07" db="EMBL/GenBank/DDBJ databases">
        <title>Sequencing the genomes of 1000 actinobacteria strains.</title>
        <authorList>
            <person name="Klenk H.-P."/>
        </authorList>
    </citation>
    <scope>NUCLEOTIDE SEQUENCE [LARGE SCALE GENOMIC DNA]</scope>
    <source>
        <strain evidence="3 4">DSM 19663</strain>
    </source>
</reference>